<dbReference type="RefSeq" id="WP_023483331.1">
    <property type="nucleotide sequence ID" value="NZ_CBCRXL010000116.1"/>
</dbReference>
<evidence type="ECO:0000313" key="9">
    <source>
        <dbReference type="EMBL" id="MDT2250129.1"/>
    </source>
</evidence>
<dbReference type="FunFam" id="3.40.50.720:FF:000095">
    <property type="entry name" value="NADP-dependent malic enzyme"/>
    <property type="match status" value="1"/>
</dbReference>
<dbReference type="PROSITE" id="PS51671">
    <property type="entry name" value="ACT"/>
    <property type="match status" value="1"/>
</dbReference>
<evidence type="ECO:0000256" key="2">
    <source>
        <dbReference type="ARBA" id="ARBA00008785"/>
    </source>
</evidence>
<sequence length="479" mass="51618">MAGFAGAGTSIILRLDMYKELVTFAQIAAAIGDAGGDIVAIDVNRITKTKTTRDITVNVTDQLQTDAIIKALSKLNGVKVVNVSDQTFLLHLGGKIETTPKIPIKNRDDLSRVYTPGVAQVCMAIHNDPTKAHSLTIKRNTVAVISDGTAVLGLGNIGAEAAMPVMEGKAMLFKQMAGVDAFPICLNTQDTEEIISICKAIAPAFGGINLEDISSPRCFEIECRLIEELDIPVFHDDQHGTAVVLLAGLLNACRVTGKKLEDCKVVVCGIGAAGIACTKILLAAGVKNVIGIDRQGALVRGEEYPYEAWSWYAEHTNAHEEKGPLSRVIENADIFIGLSGPGVLKVEDVKKMAKDPIVFAMANPTPEISPDDAEPYVRVMATGRSDYPNQINNVLCFPGIFRGVLDCRASRINEQMKLAAARAIASVVSDDELNEFYIIPSVFKRNVVKKVKEAVIAAAYETGVARRRGVNQQEEEMVQ</sequence>
<dbReference type="Pfam" id="PF00390">
    <property type="entry name" value="malic"/>
    <property type="match status" value="1"/>
</dbReference>
<dbReference type="InterPro" id="IPR045213">
    <property type="entry name" value="Malic_NAD-bd_bact_type"/>
</dbReference>
<dbReference type="Pfam" id="PF03949">
    <property type="entry name" value="Malic_M"/>
    <property type="match status" value="1"/>
</dbReference>
<evidence type="ECO:0000313" key="10">
    <source>
        <dbReference type="Proteomes" id="UP001259239"/>
    </source>
</evidence>
<dbReference type="InterPro" id="IPR012302">
    <property type="entry name" value="Malic_NAD-bd"/>
</dbReference>
<dbReference type="SMART" id="SM00919">
    <property type="entry name" value="Malic_M"/>
    <property type="match status" value="1"/>
</dbReference>
<dbReference type="FunFam" id="3.40.50.10380:FF:000003">
    <property type="entry name" value="NADP-dependent malic enzyme"/>
    <property type="match status" value="1"/>
</dbReference>
<dbReference type="InterPro" id="IPR046346">
    <property type="entry name" value="Aminoacid_DH-like_N_sf"/>
</dbReference>
<feature type="binding site" evidence="7">
    <location>
        <position position="212"/>
    </location>
    <ligand>
        <name>a divalent metal cation</name>
        <dbReference type="ChEBI" id="CHEBI:60240"/>
    </ligand>
</feature>
<dbReference type="SMART" id="SM01274">
    <property type="entry name" value="malic"/>
    <property type="match status" value="1"/>
</dbReference>
<reference evidence="9" key="2">
    <citation type="submission" date="2023-03" db="EMBL/GenBank/DDBJ databases">
        <authorList>
            <person name="Obshta O."/>
            <person name="Zabrodski M.W."/>
            <person name="Soomro T."/>
            <person name="Wilson G."/>
            <person name="Masood F."/>
            <person name="Thebeau J."/>
            <person name="Bezerra Da Silva M.C."/>
            <person name="Raza F."/>
            <person name="Biganski S."/>
            <person name="Jose M."/>
            <person name="Camilli M."/>
            <person name="Kozii I.V."/>
            <person name="Kozii R.V."/>
            <person name="Simko E."/>
            <person name="Wood S.C."/>
        </authorList>
    </citation>
    <scope>NUCLEOTIDE SEQUENCE</scope>
    <source>
        <strain evidence="9">PL001</strain>
    </source>
</reference>
<dbReference type="InterPro" id="IPR001891">
    <property type="entry name" value="Malic_OxRdtase"/>
</dbReference>
<comment type="cofactor">
    <cofactor evidence="1">
        <name>Mn(2+)</name>
        <dbReference type="ChEBI" id="CHEBI:29035"/>
    </cofactor>
</comment>
<keyword evidence="3 7" id="KW-0479">Metal-binding</keyword>
<feature type="active site" description="Proton acceptor" evidence="5">
    <location>
        <position position="169"/>
    </location>
</feature>
<dbReference type="PANTHER" id="PTHR43237:SF4">
    <property type="entry name" value="NADP-DEPENDENT MALIC ENZYME"/>
    <property type="match status" value="1"/>
</dbReference>
<protein>
    <submittedName>
        <fullName evidence="9">NAD-dependent malic enzyme</fullName>
    </submittedName>
</protein>
<dbReference type="InterPro" id="IPR012301">
    <property type="entry name" value="Malic_N_dom"/>
</dbReference>
<name>A0AAP5JQH2_9BACL</name>
<dbReference type="EMBL" id="JARQGV010000004">
    <property type="protein sequence ID" value="MDT2250129.1"/>
    <property type="molecule type" value="Genomic_DNA"/>
</dbReference>
<dbReference type="InterPro" id="IPR037062">
    <property type="entry name" value="Malic_N_dom_sf"/>
</dbReference>
<dbReference type="InterPro" id="IPR051674">
    <property type="entry name" value="Malate_Decarboxylase"/>
</dbReference>
<evidence type="ECO:0000256" key="6">
    <source>
        <dbReference type="PIRSR" id="PIRSR000106-2"/>
    </source>
</evidence>
<dbReference type="Gene3D" id="3.40.50.720">
    <property type="entry name" value="NAD(P)-binding Rossmann-like Domain"/>
    <property type="match status" value="1"/>
</dbReference>
<evidence type="ECO:0000256" key="3">
    <source>
        <dbReference type="ARBA" id="ARBA00022723"/>
    </source>
</evidence>
<dbReference type="InterPro" id="IPR002912">
    <property type="entry name" value="ACT_dom"/>
</dbReference>
<comment type="cofactor">
    <cofactor evidence="7">
        <name>Mg(2+)</name>
        <dbReference type="ChEBI" id="CHEBI:18420"/>
    </cofactor>
    <cofactor evidence="7">
        <name>Mn(2+)</name>
        <dbReference type="ChEBI" id="CHEBI:29035"/>
    </cofactor>
    <text evidence="7">Divalent metal cations. Prefers magnesium or manganese.</text>
</comment>
<evidence type="ECO:0000256" key="1">
    <source>
        <dbReference type="ARBA" id="ARBA00001936"/>
    </source>
</evidence>
<dbReference type="PROSITE" id="PS00331">
    <property type="entry name" value="MALIC_ENZYMES"/>
    <property type="match status" value="1"/>
</dbReference>
<dbReference type="InterPro" id="IPR036291">
    <property type="entry name" value="NAD(P)-bd_dom_sf"/>
</dbReference>
<dbReference type="PIRSF" id="PIRSF000106">
    <property type="entry name" value="ME"/>
    <property type="match status" value="1"/>
</dbReference>
<gene>
    <name evidence="9" type="ORF">P7H09_01740</name>
</gene>
<dbReference type="SUPFAM" id="SSF53223">
    <property type="entry name" value="Aminoacid dehydrogenase-like, N-terminal domain"/>
    <property type="match status" value="1"/>
</dbReference>
<feature type="binding site" evidence="6">
    <location>
        <position position="363"/>
    </location>
    <ligand>
        <name>(S)-malate</name>
        <dbReference type="ChEBI" id="CHEBI:15589"/>
    </ligand>
</feature>
<comment type="caution">
    <text evidence="9">The sequence shown here is derived from an EMBL/GenBank/DDBJ whole genome shotgun (WGS) entry which is preliminary data.</text>
</comment>
<keyword evidence="4" id="KW-0560">Oxidoreductase</keyword>
<evidence type="ECO:0000259" key="8">
    <source>
        <dbReference type="PROSITE" id="PS51671"/>
    </source>
</evidence>
<feature type="domain" description="ACT" evidence="8">
    <location>
        <begin position="12"/>
        <end position="86"/>
    </location>
</feature>
<dbReference type="AlphaFoldDB" id="A0AAP5JQH2"/>
<dbReference type="GO" id="GO:0046872">
    <property type="term" value="F:metal ion binding"/>
    <property type="evidence" value="ECO:0007669"/>
    <property type="project" value="UniProtKB-KW"/>
</dbReference>
<dbReference type="GO" id="GO:0004470">
    <property type="term" value="F:malic enzyme activity"/>
    <property type="evidence" value="ECO:0007669"/>
    <property type="project" value="InterPro"/>
</dbReference>
<dbReference type="SUPFAM" id="SSF51735">
    <property type="entry name" value="NAD(P)-binding Rossmann-fold domains"/>
    <property type="match status" value="1"/>
</dbReference>
<proteinExistence type="inferred from homology"/>
<dbReference type="PANTHER" id="PTHR43237">
    <property type="entry name" value="NADP-DEPENDENT MALIC ENZYME"/>
    <property type="match status" value="1"/>
</dbReference>
<dbReference type="InterPro" id="IPR015884">
    <property type="entry name" value="Malic_enzyme_CS"/>
</dbReference>
<evidence type="ECO:0000256" key="5">
    <source>
        <dbReference type="PIRSR" id="PIRSR000106-1"/>
    </source>
</evidence>
<comment type="similarity">
    <text evidence="2">Belongs to the malic enzymes family.</text>
</comment>
<dbReference type="GO" id="GO:0016616">
    <property type="term" value="F:oxidoreductase activity, acting on the CH-OH group of donors, NAD or NADP as acceptor"/>
    <property type="evidence" value="ECO:0007669"/>
    <property type="project" value="InterPro"/>
</dbReference>
<evidence type="ECO:0000256" key="7">
    <source>
        <dbReference type="PIRSR" id="PIRSR000106-3"/>
    </source>
</evidence>
<dbReference type="CDD" id="cd05311">
    <property type="entry name" value="NAD_bind_2_malic_enz"/>
    <property type="match status" value="1"/>
</dbReference>
<reference evidence="9" key="1">
    <citation type="journal article" date="2023" name="J. Vet. Diagn. Invest.">
        <title>Oxytetracycline-resistant Paenibacillus larvae identified in commercial beekeeping operations in Saskatchewan using pooled honey sampling.</title>
        <authorList>
            <person name="Obshta O."/>
            <person name="Zabrodski M.W."/>
            <person name="Soomro T."/>
            <person name="Wilson G."/>
            <person name="Masood F."/>
            <person name="Thebeau J."/>
            <person name="Silva M.C.B."/>
            <person name="Biganski S."/>
            <person name="Kozii I.V."/>
            <person name="Koziy R.V."/>
            <person name="Raza M.F."/>
            <person name="Jose M.S."/>
            <person name="Simko E."/>
            <person name="Wood S.C."/>
        </authorList>
    </citation>
    <scope>NUCLEOTIDE SEQUENCE</scope>
    <source>
        <strain evidence="9">PL001</strain>
    </source>
</reference>
<organism evidence="9 10">
    <name type="scientific">Paenibacillus larvae</name>
    <dbReference type="NCBI Taxonomy" id="1464"/>
    <lineage>
        <taxon>Bacteria</taxon>
        <taxon>Bacillati</taxon>
        <taxon>Bacillota</taxon>
        <taxon>Bacilli</taxon>
        <taxon>Bacillales</taxon>
        <taxon>Paenibacillaceae</taxon>
        <taxon>Paenibacillus</taxon>
    </lineage>
</organism>
<feature type="binding site" evidence="6">
    <location>
        <position position="392"/>
    </location>
    <ligand>
        <name>(S)-malate</name>
        <dbReference type="ChEBI" id="CHEBI:15589"/>
    </ligand>
</feature>
<feature type="binding site" evidence="7">
    <location>
        <position position="211"/>
    </location>
    <ligand>
        <name>a divalent metal cation</name>
        <dbReference type="ChEBI" id="CHEBI:60240"/>
    </ligand>
</feature>
<accession>A0AAP5JQH2</accession>
<feature type="binding site" evidence="7">
    <location>
        <position position="237"/>
    </location>
    <ligand>
        <name>a divalent metal cation</name>
        <dbReference type="ChEBI" id="CHEBI:60240"/>
    </ligand>
</feature>
<dbReference type="Gene3D" id="3.40.50.10380">
    <property type="entry name" value="Malic enzyme, N-terminal domain"/>
    <property type="match status" value="1"/>
</dbReference>
<evidence type="ECO:0000256" key="4">
    <source>
        <dbReference type="ARBA" id="ARBA00023002"/>
    </source>
</evidence>
<feature type="active site" description="Proton donor" evidence="5">
    <location>
        <position position="114"/>
    </location>
</feature>
<dbReference type="Proteomes" id="UP001259239">
    <property type="component" value="Unassembled WGS sequence"/>
</dbReference>
<dbReference type="GO" id="GO:0051287">
    <property type="term" value="F:NAD binding"/>
    <property type="evidence" value="ECO:0007669"/>
    <property type="project" value="InterPro"/>
</dbReference>